<dbReference type="EMBL" id="CM055742">
    <property type="protein sequence ID" value="KAJ8000664.1"/>
    <property type="molecule type" value="Genomic_DNA"/>
</dbReference>
<reference evidence="1" key="1">
    <citation type="submission" date="2021-05" db="EMBL/GenBank/DDBJ databases">
        <authorList>
            <person name="Pan Q."/>
            <person name="Jouanno E."/>
            <person name="Zahm M."/>
            <person name="Klopp C."/>
            <person name="Cabau C."/>
            <person name="Louis A."/>
            <person name="Berthelot C."/>
            <person name="Parey E."/>
            <person name="Roest Crollius H."/>
            <person name="Montfort J."/>
            <person name="Robinson-Rechavi M."/>
            <person name="Bouchez O."/>
            <person name="Lampietro C."/>
            <person name="Lopez Roques C."/>
            <person name="Donnadieu C."/>
            <person name="Postlethwait J."/>
            <person name="Bobe J."/>
            <person name="Dillon D."/>
            <person name="Chandos A."/>
            <person name="von Hippel F."/>
            <person name="Guiguen Y."/>
        </authorList>
    </citation>
    <scope>NUCLEOTIDE SEQUENCE</scope>
    <source>
        <strain evidence="1">YG-Jan2019</strain>
    </source>
</reference>
<comment type="caution">
    <text evidence="1">The sequence shown here is derived from an EMBL/GenBank/DDBJ whole genome shotgun (WGS) entry which is preliminary data.</text>
</comment>
<organism evidence="1 2">
    <name type="scientific">Dallia pectoralis</name>
    <name type="common">Alaska blackfish</name>
    <dbReference type="NCBI Taxonomy" id="75939"/>
    <lineage>
        <taxon>Eukaryota</taxon>
        <taxon>Metazoa</taxon>
        <taxon>Chordata</taxon>
        <taxon>Craniata</taxon>
        <taxon>Vertebrata</taxon>
        <taxon>Euteleostomi</taxon>
        <taxon>Actinopterygii</taxon>
        <taxon>Neopterygii</taxon>
        <taxon>Teleostei</taxon>
        <taxon>Protacanthopterygii</taxon>
        <taxon>Esociformes</taxon>
        <taxon>Umbridae</taxon>
        <taxon>Dallia</taxon>
    </lineage>
</organism>
<dbReference type="Proteomes" id="UP001157502">
    <property type="component" value="Chromosome 15"/>
</dbReference>
<keyword evidence="2" id="KW-1185">Reference proteome</keyword>
<proteinExistence type="predicted"/>
<gene>
    <name evidence="1" type="ORF">DPEC_G00182710</name>
</gene>
<protein>
    <submittedName>
        <fullName evidence="1">Uncharacterized protein</fullName>
    </submittedName>
</protein>
<sequence>MPNASTRPKRGRRHRRTPREDPARNELVSRSLESAQQCLFNQDYGTAFVHYLLVLNLAPVLKDFAKESFRFTLFKWADELDSLGRIQDLFDCYEQALELFPTDEVIINSMGEHLFRMGFRDEAAGHFHKALKLKPDYPEAKENFYRVANWLVERWHFLMLNDRRRNQKYQQAIQKAVDGGCSTVLDIGTGTGILSMCAKKAGAAEVTACELSKTMYELACEVVTANGMNGRINILHVKSLEMEVPKDIAKRVSLVVTETVDAGLFGEGILESLIHAWNHLLLPPQSAQDPSRPPSQTGRVIPAGATVFGMAIQCLEVRRHHRLCVSEVGGLAMAAAGELHSPVSCSSEDDSTEPYTTERLSRLPGGYTPLTGPFEALDIDFNNVQELEGLCSREVKRLRLPVTGEGLLDALAVWFQLHLDRENSLSTGPEEDTCWEQAIYPVQTPHNFPLRVGDELIVEISCRDAYLRLCSVAVVRDGREFRLDDCLDPDVPRNSPGPSGAAEPSRNAEAELCSALACLGTDRSPSSGLRDYTMLECAEMALLNNQPYHQSFRTAMAKLINNLKGARSTWDQGSEVAFTADSAVDPGPDPFYVLDVSEGFSVLSLMAAAQGQVKAYSSVEKPHHQEVLTRLARANGIPEEALKFWLNQGEDEQPVLQRPSREKLWSAIILDCVETCGLVRQKLMEKATLARCLLEDGGQVFPERIVLYGMLVESDSLLQESAVQGREPTLGFNIAPFINQFTVPVHVFLDLSTLQCRHLSDSVELFVLDLMNTNANYTNRDVKVQASESGRVTAVPFWYQMHLDQDISVSTFSQDSHWKQAAVVLHQPLEVRRGDWVRLTVVLHKSSISVTACVETEDEQTGTPAAPTGTPAVQSVIGSSQ</sequence>
<accession>A0ACC2GAI3</accession>
<evidence type="ECO:0000313" key="1">
    <source>
        <dbReference type="EMBL" id="KAJ8000664.1"/>
    </source>
</evidence>
<name>A0ACC2GAI3_DALPE</name>
<evidence type="ECO:0000313" key="2">
    <source>
        <dbReference type="Proteomes" id="UP001157502"/>
    </source>
</evidence>